<keyword evidence="3" id="KW-1185">Reference proteome</keyword>
<keyword evidence="1" id="KW-0472">Membrane</keyword>
<comment type="caution">
    <text evidence="2">The sequence shown here is derived from an EMBL/GenBank/DDBJ whole genome shotgun (WGS) entry which is preliminary data.</text>
</comment>
<feature type="transmembrane region" description="Helical" evidence="1">
    <location>
        <begin position="230"/>
        <end position="254"/>
    </location>
</feature>
<evidence type="ECO:0000313" key="2">
    <source>
        <dbReference type="EMBL" id="RHZ57904.1"/>
    </source>
</evidence>
<protein>
    <submittedName>
        <fullName evidence="2">Uncharacterized protein</fullName>
    </submittedName>
</protein>
<keyword evidence="1" id="KW-0812">Transmembrane</keyword>
<name>A0A397H881_9GLOM</name>
<gene>
    <name evidence="2" type="ORF">Glove_382g42</name>
</gene>
<keyword evidence="1" id="KW-1133">Transmembrane helix</keyword>
<dbReference type="OrthoDB" id="2416564at2759"/>
<evidence type="ECO:0000256" key="1">
    <source>
        <dbReference type="SAM" id="Phobius"/>
    </source>
</evidence>
<reference evidence="2 3" key="1">
    <citation type="submission" date="2018-08" db="EMBL/GenBank/DDBJ databases">
        <title>Genome and evolution of the arbuscular mycorrhizal fungus Diversispora epigaea (formerly Glomus versiforme) and its bacterial endosymbionts.</title>
        <authorList>
            <person name="Sun X."/>
            <person name="Fei Z."/>
            <person name="Harrison M."/>
        </authorList>
    </citation>
    <scope>NUCLEOTIDE SEQUENCE [LARGE SCALE GENOMIC DNA]</scope>
    <source>
        <strain evidence="2 3">IT104</strain>
    </source>
</reference>
<dbReference type="Proteomes" id="UP000266861">
    <property type="component" value="Unassembled WGS sequence"/>
</dbReference>
<proteinExistence type="predicted"/>
<organism evidence="2 3">
    <name type="scientific">Diversispora epigaea</name>
    <dbReference type="NCBI Taxonomy" id="1348612"/>
    <lineage>
        <taxon>Eukaryota</taxon>
        <taxon>Fungi</taxon>
        <taxon>Fungi incertae sedis</taxon>
        <taxon>Mucoromycota</taxon>
        <taxon>Glomeromycotina</taxon>
        <taxon>Glomeromycetes</taxon>
        <taxon>Diversisporales</taxon>
        <taxon>Diversisporaceae</taxon>
        <taxon>Diversispora</taxon>
    </lineage>
</organism>
<sequence>MTTWSLSSDFYLINNSSSAWFYGSKPAGFHVTGNFSLFTHIDPDPDNYGIVAWFGDDTAWYTTWLGVYYNTKPTAVILKDPWNFTVAFAANSVAMHPGSDGRFSVVRFTAPKDGNYSLDVTFTRVHSCASKSGAYIVYNNMTLWEISLFGIGDSKSFKSDDGGVSVRKNEHIDFIVGIGQDIIFNCDSTLARVDILLLNSTSTPVIPTGPSTNTSPTSENQTSEKNQTKVSVIIGSIGITLGLVICAILLYICYRNRNNKHNKQNISDNEVI</sequence>
<accession>A0A397H881</accession>
<evidence type="ECO:0000313" key="3">
    <source>
        <dbReference type="Proteomes" id="UP000266861"/>
    </source>
</evidence>
<dbReference type="EMBL" id="PQFF01000342">
    <property type="protein sequence ID" value="RHZ57904.1"/>
    <property type="molecule type" value="Genomic_DNA"/>
</dbReference>
<dbReference type="AlphaFoldDB" id="A0A397H881"/>